<dbReference type="EMBL" id="ASXJ01000377">
    <property type="protein sequence ID" value="ERL99540.1"/>
    <property type="molecule type" value="Genomic_DNA"/>
</dbReference>
<protein>
    <recommendedName>
        <fullName evidence="5">Lipoprotein</fullName>
    </recommendedName>
</protein>
<dbReference type="PATRIC" id="fig|1337887.3.peg.5563"/>
<feature type="compositionally biased region" description="Low complexity" evidence="1">
    <location>
        <begin position="21"/>
        <end position="32"/>
    </location>
</feature>
<evidence type="ECO:0008006" key="5">
    <source>
        <dbReference type="Google" id="ProtNLM"/>
    </source>
</evidence>
<accession>U4V9Z9</accession>
<dbReference type="Proteomes" id="UP000016842">
    <property type="component" value="Unassembled WGS sequence"/>
</dbReference>
<evidence type="ECO:0000256" key="2">
    <source>
        <dbReference type="SAM" id="SignalP"/>
    </source>
</evidence>
<feature type="chain" id="PRO_5005376222" description="Lipoprotein" evidence="2">
    <location>
        <begin position="18"/>
        <end position="127"/>
    </location>
</feature>
<dbReference type="AlphaFoldDB" id="U4V9Z9"/>
<organism evidence="3 4">
    <name type="scientific">Brucella intermedia 229E</name>
    <dbReference type="NCBI Taxonomy" id="1337887"/>
    <lineage>
        <taxon>Bacteria</taxon>
        <taxon>Pseudomonadati</taxon>
        <taxon>Pseudomonadota</taxon>
        <taxon>Alphaproteobacteria</taxon>
        <taxon>Hyphomicrobiales</taxon>
        <taxon>Brucellaceae</taxon>
        <taxon>Brucella/Ochrobactrum group</taxon>
        <taxon>Brucella</taxon>
    </lineage>
</organism>
<reference evidence="3 4" key="1">
    <citation type="journal article" date="2014" name="FEMS Microbiol. Lett.">
        <title>Genome sequencing analysis reveals virulence-related gene content of Ochrobactrum intermedium strain 229E, a urease-positive strain isolated from the human gastric niche.</title>
        <authorList>
            <person name="Kulkarni G.J."/>
            <person name="Shetty S."/>
            <person name="Dharne M.S."/>
            <person name="Shouche Y.S."/>
        </authorList>
    </citation>
    <scope>NUCLEOTIDE SEQUENCE [LARGE SCALE GENOMIC DNA]</scope>
    <source>
        <strain evidence="3 4">229E</strain>
    </source>
</reference>
<proteinExistence type="predicted"/>
<comment type="caution">
    <text evidence="3">The sequence shown here is derived from an EMBL/GenBank/DDBJ whole genome shotgun (WGS) entry which is preliminary data.</text>
</comment>
<sequence length="127" mass="13219">MQKSGLLALVLAATALAACSETTPGPSASASPPARPPVDPTPPITGNWCSPDGQRFAISGERFDSRDGQCSVTRMNNYEGTFTVSMSCTANGQQSKENITISPVGQTLHISFLSMGGKRAVVNRCAS</sequence>
<evidence type="ECO:0000256" key="1">
    <source>
        <dbReference type="SAM" id="MobiDB-lite"/>
    </source>
</evidence>
<evidence type="ECO:0000313" key="4">
    <source>
        <dbReference type="Proteomes" id="UP000016842"/>
    </source>
</evidence>
<feature type="compositionally biased region" description="Pro residues" evidence="1">
    <location>
        <begin position="33"/>
        <end position="43"/>
    </location>
</feature>
<name>U4V9Z9_9HYPH</name>
<feature type="region of interest" description="Disordered" evidence="1">
    <location>
        <begin position="21"/>
        <end position="47"/>
    </location>
</feature>
<feature type="signal peptide" evidence="2">
    <location>
        <begin position="1"/>
        <end position="17"/>
    </location>
</feature>
<gene>
    <name evidence="3" type="ORF">Q644_10425</name>
</gene>
<evidence type="ECO:0000313" key="3">
    <source>
        <dbReference type="EMBL" id="ERL99540.1"/>
    </source>
</evidence>
<keyword evidence="2" id="KW-0732">Signal</keyword>
<dbReference type="PROSITE" id="PS51257">
    <property type="entry name" value="PROKAR_LIPOPROTEIN"/>
    <property type="match status" value="1"/>
</dbReference>